<dbReference type="Gene3D" id="2.20.25.240">
    <property type="match status" value="1"/>
</dbReference>
<comment type="caution">
    <text evidence="5">The sequence shown here is derived from an EMBL/GenBank/DDBJ whole genome shotgun (WGS) entry which is preliminary data.</text>
</comment>
<dbReference type="GO" id="GO:0008270">
    <property type="term" value="F:zinc ion binding"/>
    <property type="evidence" value="ECO:0007669"/>
    <property type="project" value="UniProtKB-KW"/>
</dbReference>
<keyword evidence="3" id="KW-0862">Zinc</keyword>
<accession>A0A4S2L134</accession>
<evidence type="ECO:0000256" key="2">
    <source>
        <dbReference type="ARBA" id="ARBA00022771"/>
    </source>
</evidence>
<evidence type="ECO:0000256" key="3">
    <source>
        <dbReference type="ARBA" id="ARBA00022833"/>
    </source>
</evidence>
<reference evidence="5 6" key="1">
    <citation type="journal article" date="2019" name="Philos. Trans. R. Soc. Lond., B, Biol. Sci.">
        <title>Ant behaviour and brain gene expression of defending hosts depend on the ecological success of the intruding social parasite.</title>
        <authorList>
            <person name="Kaur R."/>
            <person name="Stoldt M."/>
            <person name="Jongepier E."/>
            <person name="Feldmeyer B."/>
            <person name="Menzel F."/>
            <person name="Bornberg-Bauer E."/>
            <person name="Foitzik S."/>
        </authorList>
    </citation>
    <scope>NUCLEOTIDE SEQUENCE [LARGE SCALE GENOMIC DNA]</scope>
    <source>
        <tissue evidence="5">Whole body</tissue>
    </source>
</reference>
<dbReference type="EMBL" id="QBLH01000343">
    <property type="protein sequence ID" value="TGZ56373.1"/>
    <property type="molecule type" value="Genomic_DNA"/>
</dbReference>
<name>A0A4S2L134_9HYME</name>
<dbReference type="InterPro" id="IPR007588">
    <property type="entry name" value="Znf_FLYWCH"/>
</dbReference>
<keyword evidence="6" id="KW-1185">Reference proteome</keyword>
<dbReference type="AlphaFoldDB" id="A0A4S2L134"/>
<feature type="domain" description="FLYWCH-type" evidence="4">
    <location>
        <begin position="5"/>
        <end position="68"/>
    </location>
</feature>
<gene>
    <name evidence="5" type="ORF">DBV15_08860</name>
</gene>
<organism evidence="5 6">
    <name type="scientific">Temnothorax longispinosus</name>
    <dbReference type="NCBI Taxonomy" id="300112"/>
    <lineage>
        <taxon>Eukaryota</taxon>
        <taxon>Metazoa</taxon>
        <taxon>Ecdysozoa</taxon>
        <taxon>Arthropoda</taxon>
        <taxon>Hexapoda</taxon>
        <taxon>Insecta</taxon>
        <taxon>Pterygota</taxon>
        <taxon>Neoptera</taxon>
        <taxon>Endopterygota</taxon>
        <taxon>Hymenoptera</taxon>
        <taxon>Apocrita</taxon>
        <taxon>Aculeata</taxon>
        <taxon>Formicoidea</taxon>
        <taxon>Formicidae</taxon>
        <taxon>Myrmicinae</taxon>
        <taxon>Temnothorax</taxon>
    </lineage>
</organism>
<evidence type="ECO:0000313" key="5">
    <source>
        <dbReference type="EMBL" id="TGZ56373.1"/>
    </source>
</evidence>
<keyword evidence="2" id="KW-0863">Zinc-finger</keyword>
<sequence>MPLKFITSQRGALMLLYNGYLYTNKSVNKSNITWRCVEYRKRLCSVVIYTTSDKRTGEIIGDSPVHNHAADVAHVEARKVKEKLKKKASKVCENNGVMISKVLSKVPSPVVQLPTIKSLTRIVQRQKTDWAKKTDKAVVVNPKTLQDLVIPNMYRMTNDEELFLLYDSEGGVDRFLVYATAKNLELLAECELWYCDGTFNLVPLIFKQLYIIHGLYHDKLLPLVYILAPNKSQLYVSLSSF</sequence>
<keyword evidence="1" id="KW-0479">Metal-binding</keyword>
<dbReference type="STRING" id="300112.A0A4S2L134"/>
<protein>
    <recommendedName>
        <fullName evidence="4">FLYWCH-type domain-containing protein</fullName>
    </recommendedName>
</protein>
<evidence type="ECO:0000256" key="1">
    <source>
        <dbReference type="ARBA" id="ARBA00022723"/>
    </source>
</evidence>
<evidence type="ECO:0000313" key="6">
    <source>
        <dbReference type="Proteomes" id="UP000310200"/>
    </source>
</evidence>
<proteinExistence type="predicted"/>
<evidence type="ECO:0000259" key="4">
    <source>
        <dbReference type="Pfam" id="PF04500"/>
    </source>
</evidence>
<dbReference type="Proteomes" id="UP000310200">
    <property type="component" value="Unassembled WGS sequence"/>
</dbReference>
<dbReference type="Pfam" id="PF04500">
    <property type="entry name" value="FLYWCH"/>
    <property type="match status" value="1"/>
</dbReference>